<evidence type="ECO:0000256" key="1">
    <source>
        <dbReference type="ARBA" id="ARBA00022801"/>
    </source>
</evidence>
<sequence>MSEITLTPITRSIDCPRHRPCIDLSYYDHGGGETLVLVHGLGGDAAGWRQQIAVLSDSWRVVAMDLRGHGGSGYRPEEAITLRAFADDLAALLRSLGVEQAHFCGSSLGGMIVLELWVRFPALLKSLILADTTAFFPPPQMLADFLRLFDQVDLAAWAGFMAPRLLGPKASASLEEEMRRTMAATSRAVYRQGLVAAFQADYRWMLPLVDIPTLIVVGEEDQATPIGYARFLASRIKGSALRLVRAAAHLPHRENPEEFNRILKEHLERIRERPGTMKPKDKKEDWP</sequence>
<evidence type="ECO:0000259" key="2">
    <source>
        <dbReference type="Pfam" id="PF12697"/>
    </source>
</evidence>
<keyword evidence="1 3" id="KW-0378">Hydrolase</keyword>
<dbReference type="SUPFAM" id="SSF53474">
    <property type="entry name" value="alpha/beta-Hydrolases"/>
    <property type="match status" value="1"/>
</dbReference>
<feature type="domain" description="AB hydrolase-1" evidence="2">
    <location>
        <begin position="35"/>
        <end position="261"/>
    </location>
</feature>
<dbReference type="EMBL" id="DTMF01000252">
    <property type="protein sequence ID" value="HGF34737.1"/>
    <property type="molecule type" value="Genomic_DNA"/>
</dbReference>
<dbReference type="PRINTS" id="PR00111">
    <property type="entry name" value="ABHYDROLASE"/>
</dbReference>
<dbReference type="InterPro" id="IPR050266">
    <property type="entry name" value="AB_hydrolase_sf"/>
</dbReference>
<accession>A0A7C3UYU5</accession>
<protein>
    <submittedName>
        <fullName evidence="3">Alpha/beta fold hydrolase</fullName>
    </submittedName>
</protein>
<dbReference type="InterPro" id="IPR029058">
    <property type="entry name" value="AB_hydrolase_fold"/>
</dbReference>
<reference evidence="3" key="1">
    <citation type="journal article" date="2020" name="mSystems">
        <title>Genome- and Community-Level Interaction Insights into Carbon Utilization and Element Cycling Functions of Hydrothermarchaeota in Hydrothermal Sediment.</title>
        <authorList>
            <person name="Zhou Z."/>
            <person name="Liu Y."/>
            <person name="Xu W."/>
            <person name="Pan J."/>
            <person name="Luo Z.H."/>
            <person name="Li M."/>
        </authorList>
    </citation>
    <scope>NUCLEOTIDE SEQUENCE [LARGE SCALE GENOMIC DNA]</scope>
    <source>
        <strain evidence="3">SpSt-897</strain>
    </source>
</reference>
<comment type="caution">
    <text evidence="3">The sequence shown here is derived from an EMBL/GenBank/DDBJ whole genome shotgun (WGS) entry which is preliminary data.</text>
</comment>
<dbReference type="InterPro" id="IPR000073">
    <property type="entry name" value="AB_hydrolase_1"/>
</dbReference>
<dbReference type="PANTHER" id="PTHR43798">
    <property type="entry name" value="MONOACYLGLYCEROL LIPASE"/>
    <property type="match status" value="1"/>
</dbReference>
<dbReference type="GO" id="GO:0016020">
    <property type="term" value="C:membrane"/>
    <property type="evidence" value="ECO:0007669"/>
    <property type="project" value="TreeGrafter"/>
</dbReference>
<name>A0A7C3UYU5_9BACT</name>
<evidence type="ECO:0000313" key="3">
    <source>
        <dbReference type="EMBL" id="HGF34737.1"/>
    </source>
</evidence>
<dbReference type="PANTHER" id="PTHR43798:SF31">
    <property type="entry name" value="AB HYDROLASE SUPERFAMILY PROTEIN YCLE"/>
    <property type="match status" value="1"/>
</dbReference>
<organism evidence="3">
    <name type="scientific">Desulfobacca acetoxidans</name>
    <dbReference type="NCBI Taxonomy" id="60893"/>
    <lineage>
        <taxon>Bacteria</taxon>
        <taxon>Pseudomonadati</taxon>
        <taxon>Thermodesulfobacteriota</taxon>
        <taxon>Desulfobaccia</taxon>
        <taxon>Desulfobaccales</taxon>
        <taxon>Desulfobaccaceae</taxon>
        <taxon>Desulfobacca</taxon>
    </lineage>
</organism>
<dbReference type="AlphaFoldDB" id="A0A7C3UYU5"/>
<proteinExistence type="predicted"/>
<dbReference type="GO" id="GO:0016787">
    <property type="term" value="F:hydrolase activity"/>
    <property type="evidence" value="ECO:0007669"/>
    <property type="project" value="UniProtKB-KW"/>
</dbReference>
<dbReference type="Gene3D" id="3.40.50.1820">
    <property type="entry name" value="alpha/beta hydrolase"/>
    <property type="match status" value="1"/>
</dbReference>
<gene>
    <name evidence="3" type="ORF">ENW96_10170</name>
</gene>
<dbReference type="Pfam" id="PF12697">
    <property type="entry name" value="Abhydrolase_6"/>
    <property type="match status" value="1"/>
</dbReference>